<name>A0AAV4QST8_CAEEX</name>
<protein>
    <submittedName>
        <fullName evidence="1">Uncharacterized protein</fullName>
    </submittedName>
</protein>
<sequence length="94" mass="11243">MTFKLLMEFLAVRFKNRIKYSRHILRQGALGSFKRFQRSRYSQYPEESSPQHSKRTTLSERTPSLDLEYDFLSFLWSECLAVRFKIVSNIQDVS</sequence>
<comment type="caution">
    <text evidence="1">The sequence shown here is derived from an EMBL/GenBank/DDBJ whole genome shotgun (WGS) entry which is preliminary data.</text>
</comment>
<dbReference type="Proteomes" id="UP001054945">
    <property type="component" value="Unassembled WGS sequence"/>
</dbReference>
<evidence type="ECO:0000313" key="1">
    <source>
        <dbReference type="EMBL" id="GIY11894.1"/>
    </source>
</evidence>
<organism evidence="1 2">
    <name type="scientific">Caerostris extrusa</name>
    <name type="common">Bark spider</name>
    <name type="synonym">Caerostris bankana</name>
    <dbReference type="NCBI Taxonomy" id="172846"/>
    <lineage>
        <taxon>Eukaryota</taxon>
        <taxon>Metazoa</taxon>
        <taxon>Ecdysozoa</taxon>
        <taxon>Arthropoda</taxon>
        <taxon>Chelicerata</taxon>
        <taxon>Arachnida</taxon>
        <taxon>Araneae</taxon>
        <taxon>Araneomorphae</taxon>
        <taxon>Entelegynae</taxon>
        <taxon>Araneoidea</taxon>
        <taxon>Araneidae</taxon>
        <taxon>Caerostris</taxon>
    </lineage>
</organism>
<keyword evidence="2" id="KW-1185">Reference proteome</keyword>
<dbReference type="EMBL" id="BPLR01006719">
    <property type="protein sequence ID" value="GIY11894.1"/>
    <property type="molecule type" value="Genomic_DNA"/>
</dbReference>
<dbReference type="AlphaFoldDB" id="A0AAV4QST8"/>
<proteinExistence type="predicted"/>
<evidence type="ECO:0000313" key="2">
    <source>
        <dbReference type="Proteomes" id="UP001054945"/>
    </source>
</evidence>
<reference evidence="1 2" key="1">
    <citation type="submission" date="2021-06" db="EMBL/GenBank/DDBJ databases">
        <title>Caerostris extrusa draft genome.</title>
        <authorList>
            <person name="Kono N."/>
            <person name="Arakawa K."/>
        </authorList>
    </citation>
    <scope>NUCLEOTIDE SEQUENCE [LARGE SCALE GENOMIC DNA]</scope>
</reference>
<accession>A0AAV4QST8</accession>
<gene>
    <name evidence="1" type="ORF">CEXT_743941</name>
</gene>